<evidence type="ECO:0000313" key="2">
    <source>
        <dbReference type="EMBL" id="TFK34899.1"/>
    </source>
</evidence>
<dbReference type="AlphaFoldDB" id="A0A5C3LP23"/>
<accession>A0A5C3LP23</accession>
<feature type="region of interest" description="Disordered" evidence="1">
    <location>
        <begin position="1"/>
        <end position="59"/>
    </location>
</feature>
<protein>
    <submittedName>
        <fullName evidence="2">Uncharacterized protein</fullName>
    </submittedName>
</protein>
<feature type="compositionally biased region" description="Polar residues" evidence="1">
    <location>
        <begin position="37"/>
        <end position="46"/>
    </location>
</feature>
<feature type="region of interest" description="Disordered" evidence="1">
    <location>
        <begin position="104"/>
        <end position="137"/>
    </location>
</feature>
<keyword evidence="3" id="KW-1185">Reference proteome</keyword>
<proteinExistence type="predicted"/>
<dbReference type="Proteomes" id="UP000308652">
    <property type="component" value="Unassembled WGS sequence"/>
</dbReference>
<feature type="compositionally biased region" description="Basic and acidic residues" evidence="1">
    <location>
        <begin position="47"/>
        <end position="59"/>
    </location>
</feature>
<dbReference type="EMBL" id="ML213627">
    <property type="protein sequence ID" value="TFK34899.1"/>
    <property type="molecule type" value="Genomic_DNA"/>
</dbReference>
<feature type="compositionally biased region" description="Low complexity" evidence="1">
    <location>
        <begin position="19"/>
        <end position="31"/>
    </location>
</feature>
<organism evidence="2 3">
    <name type="scientific">Crucibulum laeve</name>
    <dbReference type="NCBI Taxonomy" id="68775"/>
    <lineage>
        <taxon>Eukaryota</taxon>
        <taxon>Fungi</taxon>
        <taxon>Dikarya</taxon>
        <taxon>Basidiomycota</taxon>
        <taxon>Agaricomycotina</taxon>
        <taxon>Agaricomycetes</taxon>
        <taxon>Agaricomycetidae</taxon>
        <taxon>Agaricales</taxon>
        <taxon>Agaricineae</taxon>
        <taxon>Nidulariaceae</taxon>
        <taxon>Crucibulum</taxon>
    </lineage>
</organism>
<evidence type="ECO:0000256" key="1">
    <source>
        <dbReference type="SAM" id="MobiDB-lite"/>
    </source>
</evidence>
<reference evidence="2 3" key="1">
    <citation type="journal article" date="2019" name="Nat. Ecol. Evol.">
        <title>Megaphylogeny resolves global patterns of mushroom evolution.</title>
        <authorList>
            <person name="Varga T."/>
            <person name="Krizsan K."/>
            <person name="Foldi C."/>
            <person name="Dima B."/>
            <person name="Sanchez-Garcia M."/>
            <person name="Sanchez-Ramirez S."/>
            <person name="Szollosi G.J."/>
            <person name="Szarkandi J.G."/>
            <person name="Papp V."/>
            <person name="Albert L."/>
            <person name="Andreopoulos W."/>
            <person name="Angelini C."/>
            <person name="Antonin V."/>
            <person name="Barry K.W."/>
            <person name="Bougher N.L."/>
            <person name="Buchanan P."/>
            <person name="Buyck B."/>
            <person name="Bense V."/>
            <person name="Catcheside P."/>
            <person name="Chovatia M."/>
            <person name="Cooper J."/>
            <person name="Damon W."/>
            <person name="Desjardin D."/>
            <person name="Finy P."/>
            <person name="Geml J."/>
            <person name="Haridas S."/>
            <person name="Hughes K."/>
            <person name="Justo A."/>
            <person name="Karasinski D."/>
            <person name="Kautmanova I."/>
            <person name="Kiss B."/>
            <person name="Kocsube S."/>
            <person name="Kotiranta H."/>
            <person name="LaButti K.M."/>
            <person name="Lechner B.E."/>
            <person name="Liimatainen K."/>
            <person name="Lipzen A."/>
            <person name="Lukacs Z."/>
            <person name="Mihaltcheva S."/>
            <person name="Morgado L.N."/>
            <person name="Niskanen T."/>
            <person name="Noordeloos M.E."/>
            <person name="Ohm R.A."/>
            <person name="Ortiz-Santana B."/>
            <person name="Ovrebo C."/>
            <person name="Racz N."/>
            <person name="Riley R."/>
            <person name="Savchenko A."/>
            <person name="Shiryaev A."/>
            <person name="Soop K."/>
            <person name="Spirin V."/>
            <person name="Szebenyi C."/>
            <person name="Tomsovsky M."/>
            <person name="Tulloss R.E."/>
            <person name="Uehling J."/>
            <person name="Grigoriev I.V."/>
            <person name="Vagvolgyi C."/>
            <person name="Papp T."/>
            <person name="Martin F.M."/>
            <person name="Miettinen O."/>
            <person name="Hibbett D.S."/>
            <person name="Nagy L.G."/>
        </authorList>
    </citation>
    <scope>NUCLEOTIDE SEQUENCE [LARGE SCALE GENOMIC DNA]</scope>
    <source>
        <strain evidence="2 3">CBS 166.37</strain>
    </source>
</reference>
<sequence>MTDIHTFTEVEITPGMLGSSTNSSRRSSSQRLGTPLPSLSNNMETQLSHEDTHSPADPRVDVLTSIPTAEVARPLSHPVRMIAELPTDPEDIIIRSNPLSHSAPASLHPLRHSSSSSFSGSYPAHRSTRSAPGRRSIQRNIVEGVSDQHNERVLQPSRRLALPSAAYVANDPFRPSVSHGIQNFQSSADILTYDDIPVYPVDSLLHQSQPLQPNNYHSLHAPPNSSHYSSTTPAISGTYSVGKVRFRSVQAGFFVNQKPDHRFGSTKTLEPRTEP</sequence>
<gene>
    <name evidence="2" type="ORF">BDQ12DRAFT_726560</name>
</gene>
<name>A0A5C3LP23_9AGAR</name>
<evidence type="ECO:0000313" key="3">
    <source>
        <dbReference type="Proteomes" id="UP000308652"/>
    </source>
</evidence>